<dbReference type="AlphaFoldDB" id="A0A177WMQ5"/>
<evidence type="ECO:0000313" key="1">
    <source>
        <dbReference type="EMBL" id="OAJ41399.1"/>
    </source>
</evidence>
<reference evidence="1 2" key="2">
    <citation type="submission" date="2016-05" db="EMBL/GenBank/DDBJ databases">
        <title>Lineage-specific infection strategies underlie the spectrum of fungal disease in amphibians.</title>
        <authorList>
            <person name="Cuomo C.A."/>
            <person name="Farrer R.A."/>
            <person name="James T."/>
            <person name="Longcore J."/>
            <person name="Birren B."/>
        </authorList>
    </citation>
    <scope>NUCLEOTIDE SEQUENCE [LARGE SCALE GENOMIC DNA]</scope>
    <source>
        <strain evidence="1 2">JEL423</strain>
    </source>
</reference>
<name>A0A177WMQ5_BATDL</name>
<protein>
    <submittedName>
        <fullName evidence="1">Uncharacterized protein</fullName>
    </submittedName>
</protein>
<evidence type="ECO:0000313" key="2">
    <source>
        <dbReference type="Proteomes" id="UP000077115"/>
    </source>
</evidence>
<gene>
    <name evidence="1" type="ORF">BDEG_25008</name>
</gene>
<dbReference type="OrthoDB" id="10680465at2759"/>
<accession>A0A177WMQ5</accession>
<dbReference type="VEuPathDB" id="FungiDB:BDEG_25008"/>
<organism evidence="1 2">
    <name type="scientific">Batrachochytrium dendrobatidis (strain JEL423)</name>
    <dbReference type="NCBI Taxonomy" id="403673"/>
    <lineage>
        <taxon>Eukaryota</taxon>
        <taxon>Fungi</taxon>
        <taxon>Fungi incertae sedis</taxon>
        <taxon>Chytridiomycota</taxon>
        <taxon>Chytridiomycota incertae sedis</taxon>
        <taxon>Chytridiomycetes</taxon>
        <taxon>Rhizophydiales</taxon>
        <taxon>Rhizophydiales incertae sedis</taxon>
        <taxon>Batrachochytrium</taxon>
    </lineage>
</organism>
<dbReference type="EMBL" id="DS022305">
    <property type="protein sequence ID" value="OAJ41399.1"/>
    <property type="molecule type" value="Genomic_DNA"/>
</dbReference>
<dbReference type="Proteomes" id="UP000077115">
    <property type="component" value="Unassembled WGS sequence"/>
</dbReference>
<proteinExistence type="predicted"/>
<reference evidence="1 2" key="1">
    <citation type="submission" date="2006-10" db="EMBL/GenBank/DDBJ databases">
        <title>The Genome Sequence of Batrachochytrium dendrobatidis JEL423.</title>
        <authorList>
            <consortium name="The Broad Institute Genome Sequencing Platform"/>
            <person name="Birren B."/>
            <person name="Lander E."/>
            <person name="Galagan J."/>
            <person name="Cuomo C."/>
            <person name="Devon K."/>
            <person name="Jaffe D."/>
            <person name="Butler J."/>
            <person name="Alvarez P."/>
            <person name="Gnerre S."/>
            <person name="Grabherr M."/>
            <person name="Kleber M."/>
            <person name="Mauceli E."/>
            <person name="Brockman W."/>
            <person name="Young S."/>
            <person name="LaButti K."/>
            <person name="Sykes S."/>
            <person name="DeCaprio D."/>
            <person name="Crawford M."/>
            <person name="Koehrsen M."/>
            <person name="Engels R."/>
            <person name="Montgomery P."/>
            <person name="Pearson M."/>
            <person name="Howarth C."/>
            <person name="Larson L."/>
            <person name="White J."/>
            <person name="O'Leary S."/>
            <person name="Kodira C."/>
            <person name="Zeng Q."/>
            <person name="Yandava C."/>
            <person name="Alvarado L."/>
            <person name="Longcore J."/>
            <person name="James T."/>
        </authorList>
    </citation>
    <scope>NUCLEOTIDE SEQUENCE [LARGE SCALE GENOMIC DNA]</scope>
    <source>
        <strain evidence="1 2">JEL423</strain>
    </source>
</reference>
<sequence length="170" mass="19160">MTTSIRDEASGTNSYVNACPSKETCVDSLLKAAFGLMRSEDWDPLHSLLLRCHASLITRALNFTQRAYQNQQRDKTRLQRKLDDTTIPNDIARLDTELQKISAQIYANATWYTEMSGFVVSTMKQAGPISADSKPVVICETANHILEAFAASRFPDFFFEFFPECLTTMS</sequence>